<dbReference type="Pfam" id="PF01051">
    <property type="entry name" value="Rep3_N"/>
    <property type="match status" value="1"/>
</dbReference>
<reference evidence="3" key="1">
    <citation type="submission" date="2019-08" db="EMBL/GenBank/DDBJ databases">
        <title>Detection of a Major OXA-72-producing Acinetobacter baumannii Clone: The Interplay between Hospital and Environmental Settings.</title>
        <authorList>
            <person name="Narciso A.C."/>
            <person name="Martins W.M.B.S."/>
            <person name="Almeida L.G.P."/>
            <person name="Cayo R."/>
            <person name="Santos S.V."/>
            <person name="Locosque P.R."/>
            <person name="Lincopan N.H."/>
            <person name="Vasconcelos A.T."/>
            <person name="Gales A.C."/>
        </authorList>
    </citation>
    <scope>NUCLEOTIDE SEQUENCE</scope>
    <source>
        <plasmid evidence="3">pAC1-BRL</plasmid>
    </source>
</reference>
<protein>
    <submittedName>
        <fullName evidence="3">RepAci1</fullName>
    </submittedName>
</protein>
<dbReference type="Pfam" id="PF21205">
    <property type="entry name" value="Rep3_C"/>
    <property type="match status" value="1"/>
</dbReference>
<dbReference type="SUPFAM" id="SSF46785">
    <property type="entry name" value="Winged helix' DNA-binding domain"/>
    <property type="match status" value="2"/>
</dbReference>
<sequence length="318" mass="36756">MAMRDLVVKDNALINASYNLDLVEQRLILLAIVEARESGKGINANDPLEVHADSYINQFGVHRNTAYQALKDACKDLFARQFSYQEKKANGNIRNVMSRWVSQIAYNDNEATVDLIFAPAVVPFITRLEEQFTKYELQQVSSLSSAYAIRLYELLIQWRSTGKTPTIELQEFRKKLGVLDNEYLRMAHLKERVLELSIKQINEHTDITVKYEQHKRGRSISGFSFTFKQKKKDSPSIERDPNTLELFSKMTDAQRHMFANKLSELPEMGRYSQGTESYQQFAVRIAEMLQDPAQFKELYPYLKKVGYMPSNKKDTVNG</sequence>
<accession>A0A6C0NED7</accession>
<name>A0A6C0NED7_ACIBA</name>
<dbReference type="GO" id="GO:0003887">
    <property type="term" value="F:DNA-directed DNA polymerase activity"/>
    <property type="evidence" value="ECO:0007669"/>
    <property type="project" value="InterPro"/>
</dbReference>
<geneLocation type="plasmid" evidence="3">
    <name>pAC1-BRL</name>
</geneLocation>
<dbReference type="Gene3D" id="1.10.10.10">
    <property type="entry name" value="Winged helix-like DNA-binding domain superfamily/Winged helix DNA-binding domain"/>
    <property type="match status" value="2"/>
</dbReference>
<organism evidence="3">
    <name type="scientific">Acinetobacter baumannii</name>
    <dbReference type="NCBI Taxonomy" id="470"/>
    <lineage>
        <taxon>Bacteria</taxon>
        <taxon>Pseudomonadati</taxon>
        <taxon>Pseudomonadota</taxon>
        <taxon>Gammaproteobacteria</taxon>
        <taxon>Moraxellales</taxon>
        <taxon>Moraxellaceae</taxon>
        <taxon>Acinetobacter</taxon>
        <taxon>Acinetobacter calcoaceticus/baumannii complex</taxon>
    </lineage>
</organism>
<proteinExistence type="inferred from homology"/>
<feature type="domain" description="Initiator Rep protein WH1" evidence="2">
    <location>
        <begin position="7"/>
        <end position="155"/>
    </location>
</feature>
<comment type="similarity">
    <text evidence="1">Belongs to the initiator RepB protein family.</text>
</comment>
<dbReference type="NCBIfam" id="NF038290">
    <property type="entry name" value="repM_Acin"/>
    <property type="match status" value="1"/>
</dbReference>
<dbReference type="InterPro" id="IPR036388">
    <property type="entry name" value="WH-like_DNA-bd_sf"/>
</dbReference>
<gene>
    <name evidence="3" type="primary">repAci1</name>
</gene>
<evidence type="ECO:0000313" key="3">
    <source>
        <dbReference type="EMBL" id="QHW11277.1"/>
    </source>
</evidence>
<dbReference type="InterPro" id="IPR036390">
    <property type="entry name" value="WH_DNA-bd_sf"/>
</dbReference>
<dbReference type="EMBL" id="MN266872">
    <property type="protein sequence ID" value="QHW11277.1"/>
    <property type="molecule type" value="Genomic_DNA"/>
</dbReference>
<dbReference type="InterPro" id="IPR000525">
    <property type="entry name" value="Initiator_Rep_WH1"/>
</dbReference>
<dbReference type="AlphaFoldDB" id="A0A6C0NED7"/>
<dbReference type="GO" id="GO:0006270">
    <property type="term" value="P:DNA replication initiation"/>
    <property type="evidence" value="ECO:0007669"/>
    <property type="project" value="InterPro"/>
</dbReference>
<evidence type="ECO:0000256" key="1">
    <source>
        <dbReference type="ARBA" id="ARBA00038283"/>
    </source>
</evidence>
<keyword evidence="3" id="KW-0614">Plasmid</keyword>
<evidence type="ECO:0000259" key="2">
    <source>
        <dbReference type="Pfam" id="PF01051"/>
    </source>
</evidence>